<dbReference type="Proteomes" id="UP000005546">
    <property type="component" value="Unassembled WGS sequence"/>
</dbReference>
<dbReference type="STRING" id="762982.HMPREF9442_00668"/>
<proteinExistence type="predicted"/>
<evidence type="ECO:0008006" key="4">
    <source>
        <dbReference type="Google" id="ProtNLM"/>
    </source>
</evidence>
<evidence type="ECO:0000313" key="2">
    <source>
        <dbReference type="EMBL" id="EGG56323.1"/>
    </source>
</evidence>
<dbReference type="InterPro" id="IPR032274">
    <property type="entry name" value="DUF4835"/>
</dbReference>
<feature type="chain" id="PRO_5003302185" description="DUF4835 domain-containing protein" evidence="1">
    <location>
        <begin position="27"/>
        <end position="311"/>
    </location>
</feature>
<organism evidence="2 3">
    <name type="scientific">Paraprevotella xylaniphila YIT 11841</name>
    <dbReference type="NCBI Taxonomy" id="762982"/>
    <lineage>
        <taxon>Bacteria</taxon>
        <taxon>Pseudomonadati</taxon>
        <taxon>Bacteroidota</taxon>
        <taxon>Bacteroidia</taxon>
        <taxon>Bacteroidales</taxon>
        <taxon>Prevotellaceae</taxon>
        <taxon>Paraprevotella</taxon>
    </lineage>
</organism>
<reference evidence="2 3" key="1">
    <citation type="submission" date="2011-02" db="EMBL/GenBank/DDBJ databases">
        <authorList>
            <person name="Weinstock G."/>
            <person name="Sodergren E."/>
            <person name="Clifton S."/>
            <person name="Fulton L."/>
            <person name="Fulton B."/>
            <person name="Courtney L."/>
            <person name="Fronick C."/>
            <person name="Harrison M."/>
            <person name="Strong C."/>
            <person name="Farmer C."/>
            <person name="Delahaunty K."/>
            <person name="Markovic C."/>
            <person name="Hall O."/>
            <person name="Minx P."/>
            <person name="Tomlinson C."/>
            <person name="Mitreva M."/>
            <person name="Hou S."/>
            <person name="Chen J."/>
            <person name="Wollam A."/>
            <person name="Pepin K.H."/>
            <person name="Johnson M."/>
            <person name="Bhonagiri V."/>
            <person name="Zhang X."/>
            <person name="Suruliraj S."/>
            <person name="Warren W."/>
            <person name="Chinwalla A."/>
            <person name="Mardis E.R."/>
            <person name="Wilson R.K."/>
        </authorList>
    </citation>
    <scope>NUCLEOTIDE SEQUENCE [LARGE SCALE GENOMIC DNA]</scope>
    <source>
        <strain evidence="2 3">YIT 11841</strain>
    </source>
</reference>
<dbReference type="Pfam" id="PF16119">
    <property type="entry name" value="DUF4835"/>
    <property type="match status" value="1"/>
</dbReference>
<dbReference type="eggNOG" id="ENOG502Z7MQ">
    <property type="taxonomic scope" value="Bacteria"/>
</dbReference>
<name>F3QR69_9BACT</name>
<keyword evidence="3" id="KW-1185">Reference proteome</keyword>
<protein>
    <recommendedName>
        <fullName evidence="4">DUF4835 domain-containing protein</fullName>
    </recommendedName>
</protein>
<evidence type="ECO:0000256" key="1">
    <source>
        <dbReference type="SAM" id="SignalP"/>
    </source>
</evidence>
<dbReference type="EMBL" id="AFBR01000020">
    <property type="protein sequence ID" value="EGG56323.1"/>
    <property type="molecule type" value="Genomic_DNA"/>
</dbReference>
<keyword evidence="1" id="KW-0732">Signal</keyword>
<dbReference type="HOGENOM" id="CLU_080414_0_0_10"/>
<evidence type="ECO:0000313" key="3">
    <source>
        <dbReference type="Proteomes" id="UP000005546"/>
    </source>
</evidence>
<accession>F3QR69</accession>
<gene>
    <name evidence="2" type="ORF">HMPREF9442_00668</name>
</gene>
<dbReference type="AlphaFoldDB" id="F3QR69"/>
<comment type="caution">
    <text evidence="2">The sequence shown here is derived from an EMBL/GenBank/DDBJ whole genome shotgun (WGS) entry which is preliminary data.</text>
</comment>
<sequence>MNMHDVRRHIASSLKIMALTACFHIAAPTAAQELNAKVTINRSQISNTTEAVFEALQNSLTAFINERQWTGMTYEEKERINCTFSITLKTYSETDNSFTGSIQVQSTRPVYDSNYSTTVFNFQDENFNFTFQQFDQLEFRPEQVDNNLTAVIAYYAYLIIGLDMDTMAPLGGSDILQMAMDVANNSQNLGYAGWKAFENDRNRFAIINDYLDGAMEPLRQLEYKYHRLGLDRMTENTDTARMAITESMEMLKQARDQKSMSALPVIFTDIKRDELVSIYSGKGTAEEREKVYNIVFAINASQSNYWEKLRK</sequence>
<feature type="signal peptide" evidence="1">
    <location>
        <begin position="1"/>
        <end position="26"/>
    </location>
</feature>